<dbReference type="AlphaFoldDB" id="A0A0F9PY09"/>
<proteinExistence type="predicted"/>
<feature type="transmembrane region" description="Helical" evidence="1">
    <location>
        <begin position="713"/>
        <end position="730"/>
    </location>
</feature>
<gene>
    <name evidence="2" type="ORF">LCGC14_0787040</name>
</gene>
<keyword evidence="1" id="KW-1133">Transmembrane helix</keyword>
<keyword evidence="1" id="KW-0472">Membrane</keyword>
<sequence length="737" mass="81884">MNKKKVKVIFLTLIVTIGMIEVFTIISGVSGAIPIDTEPDFEWGFNLNDFIGVRIEEIQGPLVGQTRFLGYNVTESKSSFNGAWWLENLTLTNMDYSIISGNVENTDNLLIYYLNTSIAPSYPVFSASYQPQTSYYPMIVPFLVLPINDTSSTLNLTYWGKVLTNAYLSGYNTFYNLTEYSVNGNELKVYNSTTGHYINATYNTNNGTIISAESKVLMKFGAIYTVEQNYSRFYDPNEINPIDQTVLSPIVGDSLIYKRGSPTSGWEYASYNVTWKGITEIEYQGGPKTVRQVNATRYNWNVSSEQWNIDEDRWDEDEGEWSYAHINKSIGSGNDDGLLGGIEDQFYSLVYPVGMTGDDLNSSYYPSFSAMMGLSESETGQNWLKLSNSSANVWIYFEVDINTGLLINCTLFYGGGMLMIINSSQEEFPIKGISPFNYPSTGGIIYEVFSDGVHVDYVSYNVTGEVFTQLEESGIYAWVVNASKYNWVKQTSSWDISVEEGASGAIGAANGVQNYQIMDGPMNMIWGENSTGDDIDNAYNFVVMVYNQIFDTVLTTTNSCLYTNSTNENLLYLELFSNGNVYNLTFHGDMGSGPVKMTYLYIAELPESAYPHIPDAPVLLISNQTITTESLLIEWDAVVGADSYTLKVNGVPVLTDTGDIYYNYTFPGNGIYIITVTAKNQDGESGDSDSVTITVDIPPDVSEPPAIPGYNNAILFFILIAGLGAIVYAIKKKSKLY</sequence>
<accession>A0A0F9PY09</accession>
<keyword evidence="1" id="KW-0812">Transmembrane</keyword>
<organism evidence="2">
    <name type="scientific">marine sediment metagenome</name>
    <dbReference type="NCBI Taxonomy" id="412755"/>
    <lineage>
        <taxon>unclassified sequences</taxon>
        <taxon>metagenomes</taxon>
        <taxon>ecological metagenomes</taxon>
    </lineage>
</organism>
<evidence type="ECO:0000256" key="1">
    <source>
        <dbReference type="SAM" id="Phobius"/>
    </source>
</evidence>
<name>A0A0F9PY09_9ZZZZ</name>
<dbReference type="EMBL" id="LAZR01002063">
    <property type="protein sequence ID" value="KKN35104.1"/>
    <property type="molecule type" value="Genomic_DNA"/>
</dbReference>
<dbReference type="Gene3D" id="2.60.40.10">
    <property type="entry name" value="Immunoglobulins"/>
    <property type="match status" value="1"/>
</dbReference>
<protein>
    <recommendedName>
        <fullName evidence="3">Fibronectin type-III domain-containing protein</fullName>
    </recommendedName>
</protein>
<comment type="caution">
    <text evidence="2">The sequence shown here is derived from an EMBL/GenBank/DDBJ whole genome shotgun (WGS) entry which is preliminary data.</text>
</comment>
<reference evidence="2" key="1">
    <citation type="journal article" date="2015" name="Nature">
        <title>Complex archaea that bridge the gap between prokaryotes and eukaryotes.</title>
        <authorList>
            <person name="Spang A."/>
            <person name="Saw J.H."/>
            <person name="Jorgensen S.L."/>
            <person name="Zaremba-Niedzwiedzka K."/>
            <person name="Martijn J."/>
            <person name="Lind A.E."/>
            <person name="van Eijk R."/>
            <person name="Schleper C."/>
            <person name="Guy L."/>
            <person name="Ettema T.J."/>
        </authorList>
    </citation>
    <scope>NUCLEOTIDE SEQUENCE</scope>
</reference>
<evidence type="ECO:0008006" key="3">
    <source>
        <dbReference type="Google" id="ProtNLM"/>
    </source>
</evidence>
<evidence type="ECO:0000313" key="2">
    <source>
        <dbReference type="EMBL" id="KKN35104.1"/>
    </source>
</evidence>
<dbReference type="InterPro" id="IPR013783">
    <property type="entry name" value="Ig-like_fold"/>
</dbReference>